<evidence type="ECO:0000313" key="8">
    <source>
        <dbReference type="Proteomes" id="UP000315995"/>
    </source>
</evidence>
<keyword evidence="5" id="KW-0325">Glycoprotein</keyword>
<dbReference type="PROSITE" id="PS51257">
    <property type="entry name" value="PROKAR_LIPOPROTEIN"/>
    <property type="match status" value="1"/>
</dbReference>
<dbReference type="InterPro" id="IPR051648">
    <property type="entry name" value="CWI-Assembly_Regulator"/>
</dbReference>
<sequence>MMRRTASVFALAALVCACGDLGHKDVPSDGPGAGSGTTQGDCAEARIDGSFVLPDDAGALRSQMDAERANCVTIVGNLFVDRGFQGIRLLEAPNQIHVLGDVRVGGTDLEDLSGLSGLAEVNGDLVVEQNDRLRTDAGLDSVARIGGDYHVVGNASLVAVQGPANLSQVAGDIHIERNGALETIAGFDRLQLLADYRGPSARPQASGIADEPPESRGGDGPIDPHLIVDDNASLEEIRGFRRLTDIDGDIRLTNNPKLSRVAGFESLEFMTGALEVRNSPQLTDVTALTRVSCLAEVVLENTGLADLGSFRDLYELGRVELRDNPKLQSLAGLREQVAVRGPVRVTDNPALTDVAQLWGIETLGQDSLGFDAELPDDYEDTPNYLCSPTIPDETYGHLHVEGNDALQSLGDTPVRRINGDLLVRGNDALTTIDGFTQLAVLDGEVRIEDNAKLASIDGFDDLARLPRGLVVQNNPRLTALDGFANVRRLGEITVDAVIHIGFNPKLSRIDALGALATVEGGIELRENPALERFTGMNRVERLGWLTVEGNGLSRIDFAAGLKFVDGDLTVSSNERLQTMDGLGALSNVDGHLRIETNATLTDLRGLSNLLSVDQGLYVRDNASLPGCEVAWLEESVESVSYVVAENNASSCEE</sequence>
<dbReference type="OrthoDB" id="8832761at2"/>
<evidence type="ECO:0000256" key="6">
    <source>
        <dbReference type="SAM" id="MobiDB-lite"/>
    </source>
</evidence>
<proteinExistence type="predicted"/>
<keyword evidence="2" id="KW-0134">Cell wall</keyword>
<keyword evidence="3" id="KW-0964">Secreted</keyword>
<accession>A0A4Y6PMN7</accession>
<dbReference type="PANTHER" id="PTHR31018:SF3">
    <property type="entry name" value="RECEPTOR PROTEIN-TYROSINE KINASE"/>
    <property type="match status" value="1"/>
</dbReference>
<evidence type="ECO:0008006" key="9">
    <source>
        <dbReference type="Google" id="ProtNLM"/>
    </source>
</evidence>
<dbReference type="RefSeq" id="WP_141196017.1">
    <property type="nucleotide sequence ID" value="NZ_CP041186.1"/>
</dbReference>
<evidence type="ECO:0000256" key="4">
    <source>
        <dbReference type="ARBA" id="ARBA00022729"/>
    </source>
</evidence>
<dbReference type="SUPFAM" id="SSF52058">
    <property type="entry name" value="L domain-like"/>
    <property type="match status" value="5"/>
</dbReference>
<evidence type="ECO:0000256" key="2">
    <source>
        <dbReference type="ARBA" id="ARBA00022512"/>
    </source>
</evidence>
<dbReference type="EMBL" id="CP041186">
    <property type="protein sequence ID" value="QDG49520.1"/>
    <property type="molecule type" value="Genomic_DNA"/>
</dbReference>
<dbReference type="GO" id="GO:0030313">
    <property type="term" value="C:cell envelope"/>
    <property type="evidence" value="ECO:0007669"/>
    <property type="project" value="UniProtKB-SubCell"/>
</dbReference>
<protein>
    <recommendedName>
        <fullName evidence="9">Receptor L-domain domain-containing protein</fullName>
    </recommendedName>
</protein>
<accession>A0A5B8XZN3</accession>
<evidence type="ECO:0000256" key="5">
    <source>
        <dbReference type="ARBA" id="ARBA00023180"/>
    </source>
</evidence>
<dbReference type="InterPro" id="IPR036941">
    <property type="entry name" value="Rcpt_L-dom_sf"/>
</dbReference>
<evidence type="ECO:0000313" key="7">
    <source>
        <dbReference type="EMBL" id="QDG49520.1"/>
    </source>
</evidence>
<keyword evidence="4" id="KW-0732">Signal</keyword>
<feature type="region of interest" description="Disordered" evidence="6">
    <location>
        <begin position="201"/>
        <end position="225"/>
    </location>
</feature>
<gene>
    <name evidence="7" type="ORF">FIV42_01840</name>
</gene>
<dbReference type="PANTHER" id="PTHR31018">
    <property type="entry name" value="SPORULATION-SPECIFIC PROTEIN-RELATED"/>
    <property type="match status" value="1"/>
</dbReference>
<comment type="subcellular location">
    <subcellularLocation>
        <location evidence="1">Secreted</location>
        <location evidence="1">Cell wall</location>
    </subcellularLocation>
</comment>
<dbReference type="AlphaFoldDB" id="A0A4Y6PMN7"/>
<keyword evidence="8" id="KW-1185">Reference proteome</keyword>
<organism evidence="7 8">
    <name type="scientific">Persicimonas caeni</name>
    <dbReference type="NCBI Taxonomy" id="2292766"/>
    <lineage>
        <taxon>Bacteria</taxon>
        <taxon>Deltaproteobacteria</taxon>
        <taxon>Bradymonadales</taxon>
        <taxon>Bradymonadaceae</taxon>
        <taxon>Persicimonas</taxon>
    </lineage>
</organism>
<evidence type="ECO:0000256" key="1">
    <source>
        <dbReference type="ARBA" id="ARBA00004191"/>
    </source>
</evidence>
<name>A0A4Y6PMN7_PERCE</name>
<evidence type="ECO:0000256" key="3">
    <source>
        <dbReference type="ARBA" id="ARBA00022525"/>
    </source>
</evidence>
<dbReference type="Proteomes" id="UP000315995">
    <property type="component" value="Chromosome"/>
</dbReference>
<reference evidence="7 8" key="1">
    <citation type="submission" date="2019-06" db="EMBL/GenBank/DDBJ databases">
        <title>Persicimonas caeni gen. nov., sp. nov., a predatory bacterium isolated from solar saltern.</title>
        <authorList>
            <person name="Wang S."/>
        </authorList>
    </citation>
    <scope>NUCLEOTIDE SEQUENCE [LARGE SCALE GENOMIC DNA]</scope>
    <source>
        <strain evidence="7 8">YN101</strain>
    </source>
</reference>
<dbReference type="Gene3D" id="3.80.20.20">
    <property type="entry name" value="Receptor L-domain"/>
    <property type="match status" value="3"/>
</dbReference>